<sequence>NRFTTRRKYAWAPIGERARRHDYFVRGQRYSVLPALSLDGILHAFVQDHSYTSDEFLHFIDQLLLRMNPYPQKNSVILLDNASIHKSRELEDLIHARCVELAVRARLLSTDFRNQRHAPSLSPGILAGFESHRGVFLGNEVMDSQASEPLLGCAGR</sequence>
<accession>A0A165IWW1</accession>
<dbReference type="Gene3D" id="3.30.420.10">
    <property type="entry name" value="Ribonuclease H-like superfamily/Ribonuclease H"/>
    <property type="match status" value="1"/>
</dbReference>
<feature type="non-terminal residue" evidence="2">
    <location>
        <position position="1"/>
    </location>
</feature>
<gene>
    <name evidence="2" type="ORF">EXIGLDRAFT_612228</name>
</gene>
<dbReference type="GO" id="GO:0003676">
    <property type="term" value="F:nucleic acid binding"/>
    <property type="evidence" value="ECO:0007669"/>
    <property type="project" value="InterPro"/>
</dbReference>
<evidence type="ECO:0000313" key="3">
    <source>
        <dbReference type="Proteomes" id="UP000077266"/>
    </source>
</evidence>
<dbReference type="AlphaFoldDB" id="A0A165IWW1"/>
<dbReference type="PANTHER" id="PTHR46564:SF1">
    <property type="entry name" value="TRANSPOSASE"/>
    <property type="match status" value="1"/>
</dbReference>
<dbReference type="EMBL" id="KV425980">
    <property type="protein sequence ID" value="KZV93991.1"/>
    <property type="molecule type" value="Genomic_DNA"/>
</dbReference>
<name>A0A165IWW1_EXIGL</name>
<keyword evidence="3" id="KW-1185">Reference proteome</keyword>
<reference evidence="2 3" key="1">
    <citation type="journal article" date="2016" name="Mol. Biol. Evol.">
        <title>Comparative Genomics of Early-Diverging Mushroom-Forming Fungi Provides Insights into the Origins of Lignocellulose Decay Capabilities.</title>
        <authorList>
            <person name="Nagy L.G."/>
            <person name="Riley R."/>
            <person name="Tritt A."/>
            <person name="Adam C."/>
            <person name="Daum C."/>
            <person name="Floudas D."/>
            <person name="Sun H."/>
            <person name="Yadav J.S."/>
            <person name="Pangilinan J."/>
            <person name="Larsson K.H."/>
            <person name="Matsuura K."/>
            <person name="Barry K."/>
            <person name="Labutti K."/>
            <person name="Kuo R."/>
            <person name="Ohm R.A."/>
            <person name="Bhattacharya S.S."/>
            <person name="Shirouzu T."/>
            <person name="Yoshinaga Y."/>
            <person name="Martin F.M."/>
            <person name="Grigoriev I.V."/>
            <person name="Hibbett D.S."/>
        </authorList>
    </citation>
    <scope>NUCLEOTIDE SEQUENCE [LARGE SCALE GENOMIC DNA]</scope>
    <source>
        <strain evidence="2 3">HHB12029</strain>
    </source>
</reference>
<dbReference type="PANTHER" id="PTHR46564">
    <property type="entry name" value="TRANSPOSASE"/>
    <property type="match status" value="1"/>
</dbReference>
<evidence type="ECO:0000259" key="1">
    <source>
        <dbReference type="Pfam" id="PF13358"/>
    </source>
</evidence>
<feature type="domain" description="Tc1-like transposase DDE" evidence="1">
    <location>
        <begin position="5"/>
        <end position="97"/>
    </location>
</feature>
<dbReference type="InterPro" id="IPR036397">
    <property type="entry name" value="RNaseH_sf"/>
</dbReference>
<dbReference type="InterPro" id="IPR038717">
    <property type="entry name" value="Tc1-like_DDE_dom"/>
</dbReference>
<evidence type="ECO:0000313" key="2">
    <source>
        <dbReference type="EMBL" id="KZV93991.1"/>
    </source>
</evidence>
<dbReference type="Proteomes" id="UP000077266">
    <property type="component" value="Unassembled WGS sequence"/>
</dbReference>
<dbReference type="Pfam" id="PF13358">
    <property type="entry name" value="DDE_3"/>
    <property type="match status" value="1"/>
</dbReference>
<proteinExistence type="predicted"/>
<dbReference type="InParanoid" id="A0A165IWW1"/>
<dbReference type="STRING" id="1314781.A0A165IWW1"/>
<organism evidence="2 3">
    <name type="scientific">Exidia glandulosa HHB12029</name>
    <dbReference type="NCBI Taxonomy" id="1314781"/>
    <lineage>
        <taxon>Eukaryota</taxon>
        <taxon>Fungi</taxon>
        <taxon>Dikarya</taxon>
        <taxon>Basidiomycota</taxon>
        <taxon>Agaricomycotina</taxon>
        <taxon>Agaricomycetes</taxon>
        <taxon>Auriculariales</taxon>
        <taxon>Exidiaceae</taxon>
        <taxon>Exidia</taxon>
    </lineage>
</organism>
<protein>
    <recommendedName>
        <fullName evidence="1">Tc1-like transposase DDE domain-containing protein</fullName>
    </recommendedName>
</protein>
<dbReference type="OrthoDB" id="2142724at2759"/>